<dbReference type="SUPFAM" id="SSF47473">
    <property type="entry name" value="EF-hand"/>
    <property type="match status" value="1"/>
</dbReference>
<keyword evidence="3" id="KW-0479">Metal-binding</keyword>
<dbReference type="HAMAP" id="MF_00795">
    <property type="entry name" value="CutC"/>
    <property type="match status" value="1"/>
</dbReference>
<dbReference type="Gene3D" id="3.20.20.380">
    <property type="entry name" value="Copper homeostasis (CutC) domain"/>
    <property type="match status" value="1"/>
</dbReference>
<evidence type="ECO:0000256" key="1">
    <source>
        <dbReference type="ARBA" id="ARBA00007768"/>
    </source>
</evidence>
<comment type="caution">
    <text evidence="7">The sequence shown here is derived from an EMBL/GenBank/DDBJ whole genome shotgun (WGS) entry which is preliminary data.</text>
</comment>
<dbReference type="Pfam" id="PF13833">
    <property type="entry name" value="EF-hand_8"/>
    <property type="match status" value="1"/>
</dbReference>
<dbReference type="SUPFAM" id="SSF110395">
    <property type="entry name" value="CutC-like"/>
    <property type="match status" value="1"/>
</dbReference>
<dbReference type="InterPro" id="IPR002048">
    <property type="entry name" value="EF_hand_dom"/>
</dbReference>
<comment type="similarity">
    <text evidence="1">Belongs to the CutC family.</text>
</comment>
<dbReference type="PANTHER" id="PTHR12598:SF0">
    <property type="entry name" value="COPPER HOMEOSTASIS PROTEIN CUTC HOMOLOG"/>
    <property type="match status" value="1"/>
</dbReference>
<feature type="domain" description="EF-hand" evidence="6">
    <location>
        <begin position="144"/>
        <end position="179"/>
    </location>
</feature>
<feature type="transmembrane region" description="Helical" evidence="5">
    <location>
        <begin position="21"/>
        <end position="38"/>
    </location>
</feature>
<evidence type="ECO:0000256" key="3">
    <source>
        <dbReference type="ARBA" id="ARBA00022723"/>
    </source>
</evidence>
<dbReference type="Pfam" id="PF03932">
    <property type="entry name" value="CutC"/>
    <property type="match status" value="1"/>
</dbReference>
<dbReference type="PANTHER" id="PTHR12598">
    <property type="entry name" value="COPPER HOMEOSTASIS PROTEIN CUTC"/>
    <property type="match status" value="1"/>
</dbReference>
<dbReference type="Proteomes" id="UP001558613">
    <property type="component" value="Unassembled WGS sequence"/>
</dbReference>
<evidence type="ECO:0000313" key="7">
    <source>
        <dbReference type="EMBL" id="KAL1263562.1"/>
    </source>
</evidence>
<reference evidence="7 8" key="1">
    <citation type="submission" date="2023-09" db="EMBL/GenBank/DDBJ databases">
        <authorList>
            <person name="Wang M."/>
        </authorList>
    </citation>
    <scope>NUCLEOTIDE SEQUENCE [LARGE SCALE GENOMIC DNA]</scope>
    <source>
        <strain evidence="7">GT-2023</strain>
        <tissue evidence="7">Liver</tissue>
    </source>
</reference>
<proteinExistence type="inferred from homology"/>
<name>A0ABR3MI01_9TELE</name>
<dbReference type="InterPro" id="IPR018247">
    <property type="entry name" value="EF_Hand_1_Ca_BS"/>
</dbReference>
<dbReference type="PROSITE" id="PS00018">
    <property type="entry name" value="EF_HAND_1"/>
    <property type="match status" value="3"/>
</dbReference>
<keyword evidence="5" id="KW-0812">Transmembrane</keyword>
<evidence type="ECO:0000256" key="5">
    <source>
        <dbReference type="SAM" id="Phobius"/>
    </source>
</evidence>
<dbReference type="CDD" id="cd00051">
    <property type="entry name" value="EFh"/>
    <property type="match status" value="2"/>
</dbReference>
<evidence type="ECO:0000313" key="8">
    <source>
        <dbReference type="Proteomes" id="UP001558613"/>
    </source>
</evidence>
<dbReference type="SMART" id="SM00054">
    <property type="entry name" value="EFh"/>
    <property type="match status" value="3"/>
</dbReference>
<keyword evidence="8" id="KW-1185">Reference proteome</keyword>
<evidence type="ECO:0000256" key="4">
    <source>
        <dbReference type="ARBA" id="ARBA00022837"/>
    </source>
</evidence>
<accession>A0ABR3MI01</accession>
<dbReference type="PRINTS" id="PR00450">
    <property type="entry name" value="RECOVERIN"/>
</dbReference>
<organism evidence="7 8">
    <name type="scientific">Cirrhinus molitorella</name>
    <name type="common">mud carp</name>
    <dbReference type="NCBI Taxonomy" id="172907"/>
    <lineage>
        <taxon>Eukaryota</taxon>
        <taxon>Metazoa</taxon>
        <taxon>Chordata</taxon>
        <taxon>Craniata</taxon>
        <taxon>Vertebrata</taxon>
        <taxon>Euteleostomi</taxon>
        <taxon>Actinopterygii</taxon>
        <taxon>Neopterygii</taxon>
        <taxon>Teleostei</taxon>
        <taxon>Ostariophysi</taxon>
        <taxon>Cypriniformes</taxon>
        <taxon>Cyprinidae</taxon>
        <taxon>Labeoninae</taxon>
        <taxon>Labeonini</taxon>
        <taxon>Cirrhinus</taxon>
    </lineage>
</organism>
<feature type="domain" description="EF-hand" evidence="6">
    <location>
        <begin position="108"/>
        <end position="143"/>
    </location>
</feature>
<sequence>MYGSMSRSQECIKQLMPSDDTGGLYVLMLLSFFPLYYWCFTEESSEEEFEISFVCHRPDDLHILQEETEFSRKELQFLYRAFKNECPSGVVTENVFKLIYSQFFPQGDSKIYAHYLFEAFDTNRNGCLSFKEFVAGLSLILRGSIYDRLNWAFNFYDLDKDGFITREEMMKIMKSIYQLMGKYVYPSIHNDTPKEHVENFFQKMDRNHDGVITIEEFMESCQKDANIMRSMRLFDTNVLVLFRIPGNHDSETLPAVEGGRSCEMSDGFLMEVCVDSVESAINAERGGAARIELCCNLLEGGLTPSTGLLQVVKENVRIPVYVMIRPRAGDFLYSDWEVEVMKRDIEQMKIHRADGLVFGALTEDGRVDTELCMELMAASRPLPVTFHRAFDMVHDPAVALESLISLGFERILTSGCDSTALEGLPVIKRLVEQAKGRIVIMPGGGITERNLQRILEGSGSQEFHCSARSSKDSTMKFRNSNVSMGGSLSVPEYAVKVADVTKIPFQGWNKSPSDSLILVN</sequence>
<dbReference type="EMBL" id="JAYMGO010000013">
    <property type="protein sequence ID" value="KAL1263562.1"/>
    <property type="molecule type" value="Genomic_DNA"/>
</dbReference>
<gene>
    <name evidence="7" type="ORF">QQF64_006301</name>
</gene>
<dbReference type="InterPro" id="IPR011992">
    <property type="entry name" value="EF-hand-dom_pair"/>
</dbReference>
<keyword evidence="5" id="KW-0472">Membrane</keyword>
<dbReference type="InterPro" id="IPR005627">
    <property type="entry name" value="CutC-like"/>
</dbReference>
<feature type="domain" description="EF-hand" evidence="6">
    <location>
        <begin position="192"/>
        <end position="227"/>
    </location>
</feature>
<dbReference type="Pfam" id="PF13499">
    <property type="entry name" value="EF-hand_7"/>
    <property type="match status" value="1"/>
</dbReference>
<dbReference type="Gene3D" id="1.10.238.10">
    <property type="entry name" value="EF-hand"/>
    <property type="match status" value="1"/>
</dbReference>
<dbReference type="InterPro" id="IPR036822">
    <property type="entry name" value="CutC-like_dom_sf"/>
</dbReference>
<keyword evidence="4" id="KW-0106">Calcium</keyword>
<dbReference type="PROSITE" id="PS50222">
    <property type="entry name" value="EF_HAND_2"/>
    <property type="match status" value="3"/>
</dbReference>
<evidence type="ECO:0000259" key="6">
    <source>
        <dbReference type="PROSITE" id="PS50222"/>
    </source>
</evidence>
<protein>
    <recommendedName>
        <fullName evidence="2">Copper homeostasis protein cutC homolog</fullName>
    </recommendedName>
</protein>
<evidence type="ECO:0000256" key="2">
    <source>
        <dbReference type="ARBA" id="ARBA00019014"/>
    </source>
</evidence>
<keyword evidence="5" id="KW-1133">Transmembrane helix</keyword>